<accession>A0A3A8NMS6</accession>
<organism evidence="1 2">
    <name type="scientific">Corallococcus sicarius</name>
    <dbReference type="NCBI Taxonomy" id="2316726"/>
    <lineage>
        <taxon>Bacteria</taxon>
        <taxon>Pseudomonadati</taxon>
        <taxon>Myxococcota</taxon>
        <taxon>Myxococcia</taxon>
        <taxon>Myxococcales</taxon>
        <taxon>Cystobacterineae</taxon>
        <taxon>Myxococcaceae</taxon>
        <taxon>Corallococcus</taxon>
    </lineage>
</organism>
<keyword evidence="2" id="KW-1185">Reference proteome</keyword>
<protein>
    <submittedName>
        <fullName evidence="1">Uncharacterized protein</fullName>
    </submittedName>
</protein>
<evidence type="ECO:0000313" key="2">
    <source>
        <dbReference type="Proteomes" id="UP000273405"/>
    </source>
</evidence>
<dbReference type="RefSeq" id="WP_120624620.1">
    <property type="nucleotide sequence ID" value="NZ_RAWG01000034.1"/>
</dbReference>
<proteinExistence type="predicted"/>
<evidence type="ECO:0000313" key="1">
    <source>
        <dbReference type="EMBL" id="RKH45538.1"/>
    </source>
</evidence>
<gene>
    <name evidence="1" type="ORF">D7X12_07755</name>
</gene>
<dbReference type="Proteomes" id="UP000273405">
    <property type="component" value="Unassembled WGS sequence"/>
</dbReference>
<reference evidence="2" key="1">
    <citation type="submission" date="2018-09" db="EMBL/GenBank/DDBJ databases">
        <authorList>
            <person name="Livingstone P.G."/>
            <person name="Whitworth D.E."/>
        </authorList>
    </citation>
    <scope>NUCLEOTIDE SEQUENCE [LARGE SCALE GENOMIC DNA]</scope>
    <source>
        <strain evidence="2">CA040B</strain>
    </source>
</reference>
<name>A0A3A8NMS6_9BACT</name>
<dbReference type="OrthoDB" id="5517715at2"/>
<sequence>MRYTRKNVSELLDSVNGGPDVSGFSMSNFGGSYWNLVPSFGGGQVWQDTYGTRWVCEDGGRVTAEDASTFHCY</sequence>
<dbReference type="EMBL" id="RAWG01000034">
    <property type="protein sequence ID" value="RKH45538.1"/>
    <property type="molecule type" value="Genomic_DNA"/>
</dbReference>
<dbReference type="AlphaFoldDB" id="A0A3A8NMS6"/>
<comment type="caution">
    <text evidence="1">The sequence shown here is derived from an EMBL/GenBank/DDBJ whole genome shotgun (WGS) entry which is preliminary data.</text>
</comment>